<protein>
    <submittedName>
        <fullName evidence="1">DUF3025 domain-containing protein</fullName>
    </submittedName>
</protein>
<evidence type="ECO:0000313" key="1">
    <source>
        <dbReference type="EMBL" id="MFC0048296.1"/>
    </source>
</evidence>
<comment type="caution">
    <text evidence="1">The sequence shown here is derived from an EMBL/GenBank/DDBJ whole genome shotgun (WGS) entry which is preliminary data.</text>
</comment>
<sequence length="281" mass="32630">MITTKNQRFVAPEQWDAQILFDHPAYRWLCAALPLATQTNFPTPAVLTDWIKQLHPDRAVGFVDTATCQQDPRYYEVFIADTQQVPTRPDNWHDLFGACIWTLFPRSKQALNQRHLSEIALHGSKNRSPLRHQLTLFDECGVLLLCPPDQQDLVDALRAHQWQHAFWLQRDRWHHCSGVTPLIFGHANYEMLTRPFIGLTAKLWPLPVPTEFCDWPLPQQLDFVDTALSKQIAEFTLTDFRQQMSPLPLLGIPGWYQDLQTVTFYQDVSYFRPKRQAPVIG</sequence>
<reference evidence="1 2" key="1">
    <citation type="submission" date="2024-09" db="EMBL/GenBank/DDBJ databases">
        <authorList>
            <person name="Sun Q."/>
            <person name="Mori K."/>
        </authorList>
    </citation>
    <scope>NUCLEOTIDE SEQUENCE [LARGE SCALE GENOMIC DNA]</scope>
    <source>
        <strain evidence="1 2">KCTC 23315</strain>
    </source>
</reference>
<gene>
    <name evidence="1" type="ORF">ACFFJP_08345</name>
</gene>
<dbReference type="EMBL" id="JBHLXP010000001">
    <property type="protein sequence ID" value="MFC0048296.1"/>
    <property type="molecule type" value="Genomic_DNA"/>
</dbReference>
<dbReference type="Proteomes" id="UP001589813">
    <property type="component" value="Unassembled WGS sequence"/>
</dbReference>
<name>A0ABV6BBP6_9GAMM</name>
<evidence type="ECO:0000313" key="2">
    <source>
        <dbReference type="Proteomes" id="UP001589813"/>
    </source>
</evidence>
<dbReference type="InterPro" id="IPR021390">
    <property type="entry name" value="DUF3025"/>
</dbReference>
<accession>A0ABV6BBP6</accession>
<dbReference type="Pfam" id="PF11227">
    <property type="entry name" value="DUF3025"/>
    <property type="match status" value="1"/>
</dbReference>
<proteinExistence type="predicted"/>
<dbReference type="RefSeq" id="WP_377242349.1">
    <property type="nucleotide sequence ID" value="NZ_JBHLXP010000001.1"/>
</dbReference>
<keyword evidence="2" id="KW-1185">Reference proteome</keyword>
<organism evidence="1 2">
    <name type="scientific">Rheinheimera tilapiae</name>
    <dbReference type="NCBI Taxonomy" id="875043"/>
    <lineage>
        <taxon>Bacteria</taxon>
        <taxon>Pseudomonadati</taxon>
        <taxon>Pseudomonadota</taxon>
        <taxon>Gammaproteobacteria</taxon>
        <taxon>Chromatiales</taxon>
        <taxon>Chromatiaceae</taxon>
        <taxon>Rheinheimera</taxon>
    </lineage>
</organism>